<reference evidence="3 4" key="1">
    <citation type="submission" date="2019-02" db="EMBL/GenBank/DDBJ databases">
        <title>Deep-cultivation of Planctomycetes and their phenomic and genomic characterization uncovers novel biology.</title>
        <authorList>
            <person name="Wiegand S."/>
            <person name="Jogler M."/>
            <person name="Boedeker C."/>
            <person name="Pinto D."/>
            <person name="Vollmers J."/>
            <person name="Rivas-Marin E."/>
            <person name="Kohn T."/>
            <person name="Peeters S.H."/>
            <person name="Heuer A."/>
            <person name="Rast P."/>
            <person name="Oberbeckmann S."/>
            <person name="Bunk B."/>
            <person name="Jeske O."/>
            <person name="Meyerdierks A."/>
            <person name="Storesund J.E."/>
            <person name="Kallscheuer N."/>
            <person name="Luecker S."/>
            <person name="Lage O.M."/>
            <person name="Pohl T."/>
            <person name="Merkel B.J."/>
            <person name="Hornburger P."/>
            <person name="Mueller R.-W."/>
            <person name="Bruemmer F."/>
            <person name="Labrenz M."/>
            <person name="Spormann A.M."/>
            <person name="Op Den Camp H."/>
            <person name="Overmann J."/>
            <person name="Amann R."/>
            <person name="Jetten M.S.M."/>
            <person name="Mascher T."/>
            <person name="Medema M.H."/>
            <person name="Devos D.P."/>
            <person name="Kaster A.-K."/>
            <person name="Ovreas L."/>
            <person name="Rohde M."/>
            <person name="Galperin M.Y."/>
            <person name="Jogler C."/>
        </authorList>
    </citation>
    <scope>NUCLEOTIDE SEQUENCE [LARGE SCALE GENOMIC DNA]</scope>
    <source>
        <strain evidence="3 4">KOR34</strain>
    </source>
</reference>
<keyword evidence="1" id="KW-0732">Signal</keyword>
<dbReference type="InterPro" id="IPR002105">
    <property type="entry name" value="Dockerin_1_rpt"/>
</dbReference>
<dbReference type="Proteomes" id="UP000316714">
    <property type="component" value="Unassembled WGS sequence"/>
</dbReference>
<proteinExistence type="predicted"/>
<evidence type="ECO:0000259" key="2">
    <source>
        <dbReference type="PROSITE" id="PS51766"/>
    </source>
</evidence>
<evidence type="ECO:0000256" key="1">
    <source>
        <dbReference type="SAM" id="SignalP"/>
    </source>
</evidence>
<feature type="chain" id="PRO_5022802169" description="Dockerin domain-containing protein" evidence="1">
    <location>
        <begin position="25"/>
        <end position="319"/>
    </location>
</feature>
<dbReference type="Gene3D" id="1.10.1330.10">
    <property type="entry name" value="Dockerin domain"/>
    <property type="match status" value="1"/>
</dbReference>
<evidence type="ECO:0000313" key="4">
    <source>
        <dbReference type="Proteomes" id="UP000316714"/>
    </source>
</evidence>
<sequence precursor="true">MFSPSIAWLAAAAAVLLIVPPATAHKGGILVQQKDGRLVTGYDDESTGAQTIGDRAFGLLFPSSLANDVPSFLSLANAPAGSGPLPVGTELHWDFLPIHVGGQTANLMYWDAATDVVSFASSAPGVDFTLYTEGFSDSATVDGSPAMVRGKRLGAISANNLALHAHRWFFMESSTSVPEGVYLAAMQVRAEGFASSEPFYVAAATSAVPSTRLDDVAVPWVAEHADTLLLAGDYNFDGAVDAADLGIWRQQYGTEGAFAIELGSADGNYDGTVDAADYTVWRDAMQTIGIAATPAPEPACLSVVAIAAAVCVQRRKRGG</sequence>
<organism evidence="3 4">
    <name type="scientific">Posidoniimonas corsicana</name>
    <dbReference type="NCBI Taxonomy" id="1938618"/>
    <lineage>
        <taxon>Bacteria</taxon>
        <taxon>Pseudomonadati</taxon>
        <taxon>Planctomycetota</taxon>
        <taxon>Planctomycetia</taxon>
        <taxon>Pirellulales</taxon>
        <taxon>Lacipirellulaceae</taxon>
        <taxon>Posidoniimonas</taxon>
    </lineage>
</organism>
<gene>
    <name evidence="3" type="ORF">KOR34_04040</name>
</gene>
<dbReference type="Pfam" id="PF00404">
    <property type="entry name" value="Dockerin_1"/>
    <property type="match status" value="1"/>
</dbReference>
<feature type="domain" description="Dockerin" evidence="2">
    <location>
        <begin position="227"/>
        <end position="295"/>
    </location>
</feature>
<evidence type="ECO:0000313" key="3">
    <source>
        <dbReference type="EMBL" id="TWT35511.1"/>
    </source>
</evidence>
<accession>A0A5C5VB39</accession>
<protein>
    <recommendedName>
        <fullName evidence="2">Dockerin domain-containing protein</fullName>
    </recommendedName>
</protein>
<feature type="signal peptide" evidence="1">
    <location>
        <begin position="1"/>
        <end position="24"/>
    </location>
</feature>
<dbReference type="CDD" id="cd14256">
    <property type="entry name" value="Dockerin_I"/>
    <property type="match status" value="1"/>
</dbReference>
<dbReference type="EMBL" id="SIHJ01000001">
    <property type="protein sequence ID" value="TWT35511.1"/>
    <property type="molecule type" value="Genomic_DNA"/>
</dbReference>
<dbReference type="PROSITE" id="PS51766">
    <property type="entry name" value="DOCKERIN"/>
    <property type="match status" value="1"/>
</dbReference>
<dbReference type="InterPro" id="IPR036439">
    <property type="entry name" value="Dockerin_dom_sf"/>
</dbReference>
<keyword evidence="4" id="KW-1185">Reference proteome</keyword>
<dbReference type="RefSeq" id="WP_146561745.1">
    <property type="nucleotide sequence ID" value="NZ_SIHJ01000001.1"/>
</dbReference>
<dbReference type="SUPFAM" id="SSF63446">
    <property type="entry name" value="Type I dockerin domain"/>
    <property type="match status" value="1"/>
</dbReference>
<dbReference type="OrthoDB" id="259932at2"/>
<dbReference type="InterPro" id="IPR016134">
    <property type="entry name" value="Dockerin_dom"/>
</dbReference>
<dbReference type="GO" id="GO:0000272">
    <property type="term" value="P:polysaccharide catabolic process"/>
    <property type="evidence" value="ECO:0007669"/>
    <property type="project" value="InterPro"/>
</dbReference>
<name>A0A5C5VB39_9BACT</name>
<dbReference type="AlphaFoldDB" id="A0A5C5VB39"/>
<comment type="caution">
    <text evidence="3">The sequence shown here is derived from an EMBL/GenBank/DDBJ whole genome shotgun (WGS) entry which is preliminary data.</text>
</comment>
<dbReference type="GO" id="GO:0004553">
    <property type="term" value="F:hydrolase activity, hydrolyzing O-glycosyl compounds"/>
    <property type="evidence" value="ECO:0007669"/>
    <property type="project" value="InterPro"/>
</dbReference>